<accession>A0A8S5MVG9</accession>
<name>A0A8S5MVG9_9CAUD</name>
<evidence type="ECO:0000313" key="1">
    <source>
        <dbReference type="EMBL" id="DAD85907.1"/>
    </source>
</evidence>
<organism evidence="1">
    <name type="scientific">Siphoviridae sp. ctGdK3</name>
    <dbReference type="NCBI Taxonomy" id="2826222"/>
    <lineage>
        <taxon>Viruses</taxon>
        <taxon>Duplodnaviria</taxon>
        <taxon>Heunggongvirae</taxon>
        <taxon>Uroviricota</taxon>
        <taxon>Caudoviricetes</taxon>
    </lineage>
</organism>
<reference evidence="1" key="1">
    <citation type="journal article" date="2021" name="Proc. Natl. Acad. Sci. U.S.A.">
        <title>A Catalog of Tens of Thousands of Viruses from Human Metagenomes Reveals Hidden Associations with Chronic Diseases.</title>
        <authorList>
            <person name="Tisza M.J."/>
            <person name="Buck C.B."/>
        </authorList>
    </citation>
    <scope>NUCLEOTIDE SEQUENCE</scope>
    <source>
        <strain evidence="1">CtGdK3</strain>
    </source>
</reference>
<protein>
    <submittedName>
        <fullName evidence="1">Uncharacterized protein</fullName>
    </submittedName>
</protein>
<dbReference type="EMBL" id="BK014990">
    <property type="protein sequence ID" value="DAD85907.1"/>
    <property type="molecule type" value="Genomic_DNA"/>
</dbReference>
<proteinExistence type="predicted"/>
<sequence>MIKNPKLNASGCPDPTAYKALKGIARESADREKVVQDYIHIVKALADGLGLEVQNRIHLRDIKTGKEYR</sequence>